<feature type="compositionally biased region" description="Polar residues" evidence="1">
    <location>
        <begin position="275"/>
        <end position="285"/>
    </location>
</feature>
<feature type="compositionally biased region" description="Basic and acidic residues" evidence="1">
    <location>
        <begin position="335"/>
        <end position="360"/>
    </location>
</feature>
<evidence type="ECO:0000313" key="2">
    <source>
        <dbReference type="EMBL" id="KAG7530664.1"/>
    </source>
</evidence>
<feature type="compositionally biased region" description="Basic and acidic residues" evidence="1">
    <location>
        <begin position="391"/>
        <end position="407"/>
    </location>
</feature>
<feature type="compositionally biased region" description="Low complexity" evidence="1">
    <location>
        <begin position="291"/>
        <end position="309"/>
    </location>
</feature>
<feature type="region of interest" description="Disordered" evidence="1">
    <location>
        <begin position="335"/>
        <end position="363"/>
    </location>
</feature>
<name>A0A8K0JJI1_9TREE</name>
<dbReference type="EMBL" id="JABELV010000112">
    <property type="protein sequence ID" value="KAG7530664.1"/>
    <property type="molecule type" value="Genomic_DNA"/>
</dbReference>
<accession>A0A8K0JJI1</accession>
<sequence length="437" mass="47296">MQADHPQAALEDFQAGIFSKDPVEYNAAINLYVEPQASYCSSLISTHGASRIKNIVALEKLFVRSIKVDKRPTSRSPGGGSKWDDNSQVYFVPTLTTYGPPFALPLVDVSFTFPTSLTLHLNMNEDDNFESVGQDEARTRSEIASSGGEEKQKTFVITKWEEKGPLDAVIGFGGKTVNKLHRSFLRPMTTLIILLLAGTRHFVHTHPLSDGIFKFIIAAIVTFVIEARDIILAELSSKHPQMVYHTDTYSKSVKRSAHSAQSSVSSAYNNLTTALPQSPASSIKNRTAGRAPFQPSSSTPATTSASTVHATGATVQKPHNLAVQDHASFAEVVKEGDAGRQDGHADKRLNDKKMGDEPHRSMASATAGMAEGANDGEGHPSYAQVVVEGDEEHHHDHPASTRAEHHHAPPSQESAQDHGEHASYAEVAAEGVVDHDN</sequence>
<keyword evidence="3" id="KW-1185">Reference proteome</keyword>
<gene>
    <name evidence="2" type="ORF">FFLO_04890</name>
</gene>
<comment type="caution">
    <text evidence="2">The sequence shown here is derived from an EMBL/GenBank/DDBJ whole genome shotgun (WGS) entry which is preliminary data.</text>
</comment>
<protein>
    <submittedName>
        <fullName evidence="2">Uncharacterized protein</fullName>
    </submittedName>
</protein>
<dbReference type="Proteomes" id="UP000812966">
    <property type="component" value="Unassembled WGS sequence"/>
</dbReference>
<reference evidence="2" key="1">
    <citation type="submission" date="2020-04" db="EMBL/GenBank/DDBJ databases">
        <title>Analysis of mating type loci in Filobasidium floriforme.</title>
        <authorList>
            <person name="Nowrousian M."/>
        </authorList>
    </citation>
    <scope>NUCLEOTIDE SEQUENCE</scope>
    <source>
        <strain evidence="2">CBS 6242</strain>
    </source>
</reference>
<feature type="region of interest" description="Disordered" evidence="1">
    <location>
        <begin position="389"/>
        <end position="437"/>
    </location>
</feature>
<proteinExistence type="predicted"/>
<evidence type="ECO:0000313" key="3">
    <source>
        <dbReference type="Proteomes" id="UP000812966"/>
    </source>
</evidence>
<evidence type="ECO:0000256" key="1">
    <source>
        <dbReference type="SAM" id="MobiDB-lite"/>
    </source>
</evidence>
<dbReference type="AlphaFoldDB" id="A0A8K0JJI1"/>
<feature type="region of interest" description="Disordered" evidence="1">
    <location>
        <begin position="275"/>
        <end position="309"/>
    </location>
</feature>
<organism evidence="2 3">
    <name type="scientific">Filobasidium floriforme</name>
    <dbReference type="NCBI Taxonomy" id="5210"/>
    <lineage>
        <taxon>Eukaryota</taxon>
        <taxon>Fungi</taxon>
        <taxon>Dikarya</taxon>
        <taxon>Basidiomycota</taxon>
        <taxon>Agaricomycotina</taxon>
        <taxon>Tremellomycetes</taxon>
        <taxon>Filobasidiales</taxon>
        <taxon>Filobasidiaceae</taxon>
        <taxon>Filobasidium</taxon>
    </lineage>
</organism>